<gene>
    <name evidence="2" type="ORF">F3F73_11400</name>
</gene>
<dbReference type="Proteomes" id="UP000422221">
    <property type="component" value="Unassembled WGS sequence"/>
</dbReference>
<evidence type="ECO:0000259" key="1">
    <source>
        <dbReference type="Pfam" id="PF09820"/>
    </source>
</evidence>
<name>A0A7J4XIT1_9BACE</name>
<organism evidence="2 3">
    <name type="scientific">Bacteroides salyersiae</name>
    <dbReference type="NCBI Taxonomy" id="291644"/>
    <lineage>
        <taxon>Bacteria</taxon>
        <taxon>Pseudomonadati</taxon>
        <taxon>Bacteroidota</taxon>
        <taxon>Bacteroidia</taxon>
        <taxon>Bacteroidales</taxon>
        <taxon>Bacteroidaceae</taxon>
        <taxon>Bacteroides</taxon>
    </lineage>
</organism>
<protein>
    <submittedName>
        <fullName evidence="2">AAA family ATPase</fullName>
    </submittedName>
</protein>
<evidence type="ECO:0000313" key="2">
    <source>
        <dbReference type="EMBL" id="KAA3765176.1"/>
    </source>
</evidence>
<accession>A0A7J4XIT1</accession>
<dbReference type="InterPro" id="IPR018631">
    <property type="entry name" value="AAA-ATPase-like_dom"/>
</dbReference>
<dbReference type="Pfam" id="PF09820">
    <property type="entry name" value="AAA-ATPase_like"/>
    <property type="match status" value="1"/>
</dbReference>
<dbReference type="EMBL" id="VWMK01000010">
    <property type="protein sequence ID" value="KAA3765176.1"/>
    <property type="molecule type" value="Genomic_DNA"/>
</dbReference>
<sequence length="110" mass="13075">MAKLYPIGIQNFESLRNDGYFYVDKTRLIYKLAWIKHPILHLDFIKDKNLSRGAHVSLHNGHVHLLTLPLRHHIFIHSLFSFFLYFLSPSLKCFHESIFVFVVDVIFIHK</sequence>
<comment type="caution">
    <text evidence="2">The sequence shown here is derived from an EMBL/GenBank/DDBJ whole genome shotgun (WGS) entry which is preliminary data.</text>
</comment>
<feature type="domain" description="AAA-ATPase-like" evidence="1">
    <location>
        <begin position="6"/>
        <end position="39"/>
    </location>
</feature>
<evidence type="ECO:0000313" key="3">
    <source>
        <dbReference type="Proteomes" id="UP000422221"/>
    </source>
</evidence>
<dbReference type="AlphaFoldDB" id="A0A7J4XIT1"/>
<proteinExistence type="predicted"/>
<reference evidence="2 3" key="1">
    <citation type="journal article" date="2019" name="Nat. Med.">
        <title>A library of human gut bacterial isolates paired with longitudinal multiomics data enables mechanistic microbiome research.</title>
        <authorList>
            <person name="Poyet M."/>
            <person name="Groussin M."/>
            <person name="Gibbons S.M."/>
            <person name="Avila-Pacheco J."/>
            <person name="Jiang X."/>
            <person name="Kearney S.M."/>
            <person name="Perrotta A.R."/>
            <person name="Berdy B."/>
            <person name="Zhao S."/>
            <person name="Lieberman T.D."/>
            <person name="Swanson P.K."/>
            <person name="Smith M."/>
            <person name="Roesemann S."/>
            <person name="Alexander J.E."/>
            <person name="Rich S.A."/>
            <person name="Livny J."/>
            <person name="Vlamakis H."/>
            <person name="Clish C."/>
            <person name="Bullock K."/>
            <person name="Deik A."/>
            <person name="Scott J."/>
            <person name="Pierce K.A."/>
            <person name="Xavier R.J."/>
            <person name="Alm E.J."/>
        </authorList>
    </citation>
    <scope>NUCLEOTIDE SEQUENCE [LARGE SCALE GENOMIC DNA]</scope>
    <source>
        <strain evidence="2 3">BIOML-A10</strain>
    </source>
</reference>